<feature type="coiled-coil region" evidence="1">
    <location>
        <begin position="579"/>
        <end position="741"/>
    </location>
</feature>
<proteinExistence type="predicted"/>
<evidence type="ECO:0000256" key="1">
    <source>
        <dbReference type="SAM" id="Coils"/>
    </source>
</evidence>
<reference evidence="3" key="1">
    <citation type="journal article" date="2020" name="Nature">
        <title>Giant virus diversity and host interactions through global metagenomics.</title>
        <authorList>
            <person name="Schulz F."/>
            <person name="Roux S."/>
            <person name="Paez-Espino D."/>
            <person name="Jungbluth S."/>
            <person name="Walsh D.A."/>
            <person name="Denef V.J."/>
            <person name="McMahon K.D."/>
            <person name="Konstantinidis K.T."/>
            <person name="Eloe-Fadrosh E.A."/>
            <person name="Kyrpides N.C."/>
            <person name="Woyke T."/>
        </authorList>
    </citation>
    <scope>NUCLEOTIDE SEQUENCE</scope>
    <source>
        <strain evidence="3">GVMAG-M-3300023179-2</strain>
    </source>
</reference>
<feature type="region of interest" description="Disordered" evidence="2">
    <location>
        <begin position="1"/>
        <end position="69"/>
    </location>
</feature>
<evidence type="ECO:0000313" key="3">
    <source>
        <dbReference type="EMBL" id="QHT27069.1"/>
    </source>
</evidence>
<feature type="compositionally biased region" description="Polar residues" evidence="2">
    <location>
        <begin position="28"/>
        <end position="41"/>
    </location>
</feature>
<dbReference type="EMBL" id="MN739809">
    <property type="protein sequence ID" value="QHT27069.1"/>
    <property type="molecule type" value="Genomic_DNA"/>
</dbReference>
<organism evidence="3">
    <name type="scientific">viral metagenome</name>
    <dbReference type="NCBI Taxonomy" id="1070528"/>
    <lineage>
        <taxon>unclassified sequences</taxon>
        <taxon>metagenomes</taxon>
        <taxon>organismal metagenomes</taxon>
    </lineage>
</organism>
<name>A0A6C0EFM8_9ZZZZ</name>
<accession>A0A6C0EFM8</accession>
<dbReference type="AlphaFoldDB" id="A0A6C0EFM8"/>
<keyword evidence="1" id="KW-0175">Coiled coil</keyword>
<sequence length="985" mass="117232">MDNSNSSEKIFTKENQRSAASLDKQPSEAIQVSASSIQGRSSEPVRLVPKESSDVFGSPDVSPTPSSEVSIDNTEINEINAFLKKIGLKYQISNDNIDIEKLFKIRCLYHKLLSDSILNNKNDQTPKTFKNATTNFVEDETFKNSIKVPSYKFIECLSTKVQAKINQKIKMSSYQRLHADFLFNYRKNYTNFHLVNYAKDFFQKFFNNQNITISDYYIEIDSKDILTIKNFENVSIENDVLKSDILSIKSRFILIYLTIPEHANSIIIDTLEKKIYHFEPNSYNFLLKYNNNHILLKKWLYMDNLLTDKIINSFITNTVFSPQEIDIIINKYFVIQTKTDTILKFKLIATDNATSYFTNMDENIKKIYNIKNIRFYFNAENKNFVLWIIDIISNQHSNNLTLNQDEYHNEDIKIDIKKNFKPFIYDKILYEIFKRITPNYKYNSAYSCTRTDLPIIKYEVQSGFDPDGYCNTINYFFWFLLLLNSDQLDNIPLSLFMSKWVFKYDTIMENNNNISTNFVRKFATIIFQYYNKCVYTYLDKIINENKTIDFKIDDEQEKKIKILLRNILYKKDINSAAETDILQIEKDKIQKNYKDEQKRLQELKKTNFDKIIADRKKEYEETNQIHKKEYIDAERKRSEEYKQAKNNLNITLNNLQNEYAKTKLINDLQNEYTKTKLINDLQNLNNYVKIYNDKNKILTDEYNNNNNLFNVKYNIRNKELLDAYNNENEELVAAYNNSELTDAFNDDNTVLLNKVKQYLNSQKTKSDELSKEYTVDEQMVLNEYDEKLNNLENPNSEYYKQVLNHQTMFQKLLKMVYNDKQLYENEIKELLDTYNKNLKDLNNPDSDYYKKVFDKLIKQNKKEELKIQQEYNKYFSDVKSIIYTFQNNIINIFTVKINDEQIELNISESADYNNLFLIFLYTEIITNQDFQNFQKENCLNTTSKTFTQGNEFKKNLDECIKVPTNIFTNKYLKYKIKYLNLKKNI</sequence>
<evidence type="ECO:0000256" key="2">
    <source>
        <dbReference type="SAM" id="MobiDB-lite"/>
    </source>
</evidence>
<protein>
    <submittedName>
        <fullName evidence="3">Uncharacterized protein</fullName>
    </submittedName>
</protein>